<reference evidence="1" key="2">
    <citation type="submission" date="2014-03" db="EMBL/GenBank/DDBJ databases">
        <authorList>
            <person name="Genoscope - CEA"/>
        </authorList>
    </citation>
    <scope>NUCLEOTIDE SEQUENCE</scope>
</reference>
<reference evidence="1" key="1">
    <citation type="journal article" date="2014" name="Nat. Commun.">
        <title>The rainbow trout genome provides novel insights into evolution after whole-genome duplication in vertebrates.</title>
        <authorList>
            <person name="Berthelot C."/>
            <person name="Brunet F."/>
            <person name="Chalopin D."/>
            <person name="Juanchich A."/>
            <person name="Bernard M."/>
            <person name="Noel B."/>
            <person name="Bento P."/>
            <person name="Da Silva C."/>
            <person name="Labadie K."/>
            <person name="Alberti A."/>
            <person name="Aury J.M."/>
            <person name="Louis A."/>
            <person name="Dehais P."/>
            <person name="Bardou P."/>
            <person name="Montfort J."/>
            <person name="Klopp C."/>
            <person name="Cabau C."/>
            <person name="Gaspin C."/>
            <person name="Thorgaard G.H."/>
            <person name="Boussaha M."/>
            <person name="Quillet E."/>
            <person name="Guyomard R."/>
            <person name="Galiana D."/>
            <person name="Bobe J."/>
            <person name="Volff J.N."/>
            <person name="Genet C."/>
            <person name="Wincker P."/>
            <person name="Jaillon O."/>
            <person name="Roest Crollius H."/>
            <person name="Guiguen Y."/>
        </authorList>
    </citation>
    <scope>NUCLEOTIDE SEQUENCE [LARGE SCALE GENOMIC DNA]</scope>
</reference>
<evidence type="ECO:0000313" key="2">
    <source>
        <dbReference type="Proteomes" id="UP000193380"/>
    </source>
</evidence>
<dbReference type="Proteomes" id="UP000193380">
    <property type="component" value="Unassembled WGS sequence"/>
</dbReference>
<dbReference type="PaxDb" id="8022-A0A060W2T1"/>
<proteinExistence type="predicted"/>
<gene>
    <name evidence="1" type="ORF">GSONMT00078630001</name>
</gene>
<evidence type="ECO:0000313" key="1">
    <source>
        <dbReference type="EMBL" id="CDQ58865.1"/>
    </source>
</evidence>
<dbReference type="AlphaFoldDB" id="A0A060W2T1"/>
<dbReference type="EMBL" id="FR904313">
    <property type="protein sequence ID" value="CDQ58865.1"/>
    <property type="molecule type" value="Genomic_DNA"/>
</dbReference>
<name>A0A060W2T1_ONCMY</name>
<protein>
    <submittedName>
        <fullName evidence="1">Uncharacterized protein</fullName>
    </submittedName>
</protein>
<accession>A0A060W2T1</accession>
<organism evidence="1 2">
    <name type="scientific">Oncorhynchus mykiss</name>
    <name type="common">Rainbow trout</name>
    <name type="synonym">Salmo gairdneri</name>
    <dbReference type="NCBI Taxonomy" id="8022"/>
    <lineage>
        <taxon>Eukaryota</taxon>
        <taxon>Metazoa</taxon>
        <taxon>Chordata</taxon>
        <taxon>Craniata</taxon>
        <taxon>Vertebrata</taxon>
        <taxon>Euteleostomi</taxon>
        <taxon>Actinopterygii</taxon>
        <taxon>Neopterygii</taxon>
        <taxon>Teleostei</taxon>
        <taxon>Protacanthopterygii</taxon>
        <taxon>Salmoniformes</taxon>
        <taxon>Salmonidae</taxon>
        <taxon>Salmoninae</taxon>
        <taxon>Oncorhynchus</taxon>
    </lineage>
</organism>
<sequence>MDRLQCFGHCLHLAIERMGRDKWVDRAIGVLLSGRCLFLFVDKEERPGSCSKRTQLTPAQVGDRAAYQLGITSKDGAKSPGAGERHFTGHVQIHRCSVW</sequence>